<evidence type="ECO:0000256" key="1">
    <source>
        <dbReference type="ARBA" id="ARBA00004167"/>
    </source>
</evidence>
<evidence type="ECO:0000259" key="4">
    <source>
        <dbReference type="SMART" id="SM00244"/>
    </source>
</evidence>
<sequence length="262" mass="29342">MMIPVGLVGWAVAFAIVVLLIGSAVRILLEYERGVIFRLGRFAGVKGPGLRFIIPVIDKLVKVSLRTVAMDVPPQDVITRDNVSVKVNAVLYFRVLEPEKSLIDVENYLYATSQLAQTTLRSVLGQSELDELLIHRDKINSELQKILDRQTDAWGVKVSNVEVKHIDLPVEMQRAMARQAEAERERRAKVIHAEGELQASVKLSEAAKIINRENGALQLRYLQTLTEIATEKNSTILFPLPIELVKPFIEFGKHDVEPASES</sequence>
<dbReference type="PRINTS" id="PR00721">
    <property type="entry name" value="STOMATIN"/>
</dbReference>
<dbReference type="Gene3D" id="3.30.479.30">
    <property type="entry name" value="Band 7 domain"/>
    <property type="match status" value="1"/>
</dbReference>
<keyword evidence="3" id="KW-0472">Membrane</keyword>
<evidence type="ECO:0000256" key="3">
    <source>
        <dbReference type="SAM" id="Phobius"/>
    </source>
</evidence>
<dbReference type="EMBL" id="PPFX01000026">
    <property type="protein sequence ID" value="PNU19638.1"/>
    <property type="molecule type" value="Genomic_DNA"/>
</dbReference>
<gene>
    <name evidence="5" type="ORF">C2E25_11470</name>
</gene>
<dbReference type="Gene3D" id="6.10.250.2090">
    <property type="match status" value="1"/>
</dbReference>
<keyword evidence="3" id="KW-1133">Transmembrane helix</keyword>
<dbReference type="Proteomes" id="UP000236340">
    <property type="component" value="Unassembled WGS sequence"/>
</dbReference>
<organism evidence="5 6">
    <name type="scientific">Geothermobacter hydrogeniphilus</name>
    <dbReference type="NCBI Taxonomy" id="1969733"/>
    <lineage>
        <taxon>Bacteria</taxon>
        <taxon>Pseudomonadati</taxon>
        <taxon>Thermodesulfobacteriota</taxon>
        <taxon>Desulfuromonadia</taxon>
        <taxon>Desulfuromonadales</taxon>
        <taxon>Geothermobacteraceae</taxon>
        <taxon>Geothermobacter</taxon>
    </lineage>
</organism>
<dbReference type="InterPro" id="IPR043202">
    <property type="entry name" value="Band-7_stomatin-like"/>
</dbReference>
<dbReference type="InterPro" id="IPR001107">
    <property type="entry name" value="Band_7"/>
</dbReference>
<protein>
    <recommendedName>
        <fullName evidence="4">Band 7 domain-containing protein</fullName>
    </recommendedName>
</protein>
<name>A0A2K2H8K9_9BACT</name>
<dbReference type="InterPro" id="IPR001972">
    <property type="entry name" value="Stomatin_HflK_fam"/>
</dbReference>
<feature type="domain" description="Band 7" evidence="4">
    <location>
        <begin position="23"/>
        <end position="180"/>
    </location>
</feature>
<feature type="transmembrane region" description="Helical" evidence="3">
    <location>
        <begin position="6"/>
        <end position="29"/>
    </location>
</feature>
<comment type="subcellular location">
    <subcellularLocation>
        <location evidence="1">Membrane</location>
        <topology evidence="1">Single-pass membrane protein</topology>
    </subcellularLocation>
</comment>
<dbReference type="GO" id="GO:0098552">
    <property type="term" value="C:side of membrane"/>
    <property type="evidence" value="ECO:0007669"/>
    <property type="project" value="UniProtKB-ARBA"/>
</dbReference>
<dbReference type="FunFam" id="3.30.479.30:FF:000004">
    <property type="entry name" value="Putative membrane protease family, stomatin"/>
    <property type="match status" value="1"/>
</dbReference>
<evidence type="ECO:0000256" key="2">
    <source>
        <dbReference type="ARBA" id="ARBA00008164"/>
    </source>
</evidence>
<dbReference type="InterPro" id="IPR036013">
    <property type="entry name" value="Band_7/SPFH_dom_sf"/>
</dbReference>
<dbReference type="CDD" id="cd08826">
    <property type="entry name" value="SPFH_eoslipins_u1"/>
    <property type="match status" value="1"/>
</dbReference>
<dbReference type="Pfam" id="PF01145">
    <property type="entry name" value="Band_7"/>
    <property type="match status" value="1"/>
</dbReference>
<comment type="caution">
    <text evidence="5">The sequence shown here is derived from an EMBL/GenBank/DDBJ whole genome shotgun (WGS) entry which is preliminary data.</text>
</comment>
<dbReference type="AlphaFoldDB" id="A0A2K2H8K9"/>
<dbReference type="PANTHER" id="PTHR10264">
    <property type="entry name" value="BAND 7 PROTEIN-RELATED"/>
    <property type="match status" value="1"/>
</dbReference>
<evidence type="ECO:0000313" key="6">
    <source>
        <dbReference type="Proteomes" id="UP000236340"/>
    </source>
</evidence>
<keyword evidence="3" id="KW-0812">Transmembrane</keyword>
<dbReference type="OrthoDB" id="9809197at2"/>
<accession>A0A2K2H8K9</accession>
<reference evidence="5 6" key="1">
    <citation type="journal article" date="2018" name="Genome Announc.">
        <title>Genome Sequence of Geothermobacter sp. HR-1 Iron Reducer from the Loihi Seamount.</title>
        <authorList>
            <person name="Smith H."/>
            <person name="Abuyen K."/>
            <person name="Tremblay J."/>
            <person name="Savalia P."/>
            <person name="Perez-Rodriguez I."/>
            <person name="Emerson D."/>
            <person name="Tully B."/>
            <person name="Amend J."/>
        </authorList>
    </citation>
    <scope>NUCLEOTIDE SEQUENCE [LARGE SCALE GENOMIC DNA]</scope>
    <source>
        <strain evidence="5 6">HR-1</strain>
    </source>
</reference>
<comment type="similarity">
    <text evidence="2">Belongs to the band 7/mec-2 family.</text>
</comment>
<dbReference type="GO" id="GO:0005886">
    <property type="term" value="C:plasma membrane"/>
    <property type="evidence" value="ECO:0007669"/>
    <property type="project" value="InterPro"/>
</dbReference>
<dbReference type="SMART" id="SM00244">
    <property type="entry name" value="PHB"/>
    <property type="match status" value="1"/>
</dbReference>
<evidence type="ECO:0000313" key="5">
    <source>
        <dbReference type="EMBL" id="PNU19638.1"/>
    </source>
</evidence>
<proteinExistence type="inferred from homology"/>
<dbReference type="PANTHER" id="PTHR10264:SF19">
    <property type="entry name" value="AT06885P-RELATED"/>
    <property type="match status" value="1"/>
</dbReference>
<dbReference type="SUPFAM" id="SSF117892">
    <property type="entry name" value="Band 7/SPFH domain"/>
    <property type="match status" value="1"/>
</dbReference>